<gene>
    <name evidence="1" type="ORF">EHS24_005340</name>
</gene>
<dbReference type="AlphaFoldDB" id="A0A427XD62"/>
<reference evidence="1 2" key="1">
    <citation type="submission" date="2018-11" db="EMBL/GenBank/DDBJ databases">
        <title>Genome sequence of Apiotrichum porosum DSM 27194.</title>
        <authorList>
            <person name="Aliyu H."/>
            <person name="Gorte O."/>
            <person name="Ochsenreither K."/>
        </authorList>
    </citation>
    <scope>NUCLEOTIDE SEQUENCE [LARGE SCALE GENOMIC DNA]</scope>
    <source>
        <strain evidence="1 2">DSM 27194</strain>
    </source>
</reference>
<accession>A0A427XD62</accession>
<keyword evidence="2" id="KW-1185">Reference proteome</keyword>
<dbReference type="PANTHER" id="PTHR28360">
    <property type="entry name" value="DYNACTIN SUBUNIT 3"/>
    <property type="match status" value="1"/>
</dbReference>
<evidence type="ECO:0000313" key="2">
    <source>
        <dbReference type="Proteomes" id="UP000279236"/>
    </source>
</evidence>
<organism evidence="1 2">
    <name type="scientific">Apiotrichum porosum</name>
    <dbReference type="NCBI Taxonomy" id="105984"/>
    <lineage>
        <taxon>Eukaryota</taxon>
        <taxon>Fungi</taxon>
        <taxon>Dikarya</taxon>
        <taxon>Basidiomycota</taxon>
        <taxon>Agaricomycotina</taxon>
        <taxon>Tremellomycetes</taxon>
        <taxon>Trichosporonales</taxon>
        <taxon>Trichosporonaceae</taxon>
        <taxon>Apiotrichum</taxon>
    </lineage>
</organism>
<protein>
    <submittedName>
        <fullName evidence="1">Uncharacterized protein</fullName>
    </submittedName>
</protein>
<dbReference type="OrthoDB" id="16729at2759"/>
<comment type="caution">
    <text evidence="1">The sequence shown here is derived from an EMBL/GenBank/DDBJ whole genome shotgun (WGS) entry which is preliminary data.</text>
</comment>
<evidence type="ECO:0000313" key="1">
    <source>
        <dbReference type="EMBL" id="RSH76762.1"/>
    </source>
</evidence>
<dbReference type="STRING" id="105984.A0A427XD62"/>
<dbReference type="EMBL" id="RSCE01000021">
    <property type="protein sequence ID" value="RSH76762.1"/>
    <property type="molecule type" value="Genomic_DNA"/>
</dbReference>
<dbReference type="Proteomes" id="UP000279236">
    <property type="component" value="Unassembled WGS sequence"/>
</dbReference>
<dbReference type="PANTHER" id="PTHR28360:SF1">
    <property type="entry name" value="DYNACTIN SUBUNIT 3"/>
    <property type="match status" value="1"/>
</dbReference>
<dbReference type="RefSeq" id="XP_028471909.1">
    <property type="nucleotide sequence ID" value="XM_028620867.1"/>
</dbReference>
<dbReference type="GO" id="GO:0005869">
    <property type="term" value="C:dynactin complex"/>
    <property type="evidence" value="ECO:0007669"/>
    <property type="project" value="InterPro"/>
</dbReference>
<sequence>MSAAPLPIELRLRALEARVLGVPRSQLARLNLQDDDGDESDADVQLLKLKRSSKTAPSPKEDEPQATIARRVAALEARMTEVGDANSALRQFCDNYDRYAPLLALPTDPSSEKDKDGNVKEPTAEVVHARDLLPEAQQAAMVLEARADIIDAERGLREIDVLAKRGVAGAEGLEDIVELKPALHAGAERVSTRSKNLGEARAQAATLVERYTEFTTTVSDMFLALHEQLAAMEEAVTRAERAKRADIAQRF</sequence>
<name>A0A427XD62_9TREE</name>
<dbReference type="InterPro" id="IPR009991">
    <property type="entry name" value="DCTN3"/>
</dbReference>
<dbReference type="GO" id="GO:0061640">
    <property type="term" value="P:cytoskeleton-dependent cytokinesis"/>
    <property type="evidence" value="ECO:0007669"/>
    <property type="project" value="InterPro"/>
</dbReference>
<proteinExistence type="predicted"/>
<dbReference type="GeneID" id="39589883"/>